<evidence type="ECO:0000256" key="1">
    <source>
        <dbReference type="ARBA" id="ARBA00022614"/>
    </source>
</evidence>
<keyword evidence="2" id="KW-0677">Repeat</keyword>
<dbReference type="EMBL" id="JAUCMX010000028">
    <property type="protein sequence ID" value="KAK3508588.1"/>
    <property type="molecule type" value="Genomic_DNA"/>
</dbReference>
<dbReference type="PANTHER" id="PTHR24106">
    <property type="entry name" value="NACHT, LRR AND CARD DOMAINS-CONTAINING"/>
    <property type="match status" value="1"/>
</dbReference>
<dbReference type="Gene3D" id="3.40.50.300">
    <property type="entry name" value="P-loop containing nucleotide triphosphate hydrolases"/>
    <property type="match status" value="1"/>
</dbReference>
<keyword evidence="1" id="KW-0433">Leucine-rich repeat</keyword>
<dbReference type="InterPro" id="IPR027417">
    <property type="entry name" value="P-loop_NTPase"/>
</dbReference>
<keyword evidence="5" id="KW-1185">Reference proteome</keyword>
<evidence type="ECO:0000313" key="5">
    <source>
        <dbReference type="Proteomes" id="UP001274896"/>
    </source>
</evidence>
<name>A0AAE0PUT8_9TELE</name>
<reference evidence="4" key="1">
    <citation type="submission" date="2023-06" db="EMBL/GenBank/DDBJ databases">
        <title>Male Hemibagrus guttatus genome.</title>
        <authorList>
            <person name="Bian C."/>
        </authorList>
    </citation>
    <scope>NUCLEOTIDE SEQUENCE</scope>
    <source>
        <strain evidence="4">Male_cb2023</strain>
        <tissue evidence="4">Muscle</tissue>
    </source>
</reference>
<evidence type="ECO:0000313" key="4">
    <source>
        <dbReference type="EMBL" id="KAK3508588.1"/>
    </source>
</evidence>
<protein>
    <recommendedName>
        <fullName evidence="3">NACHT domain-containing protein</fullName>
    </recommendedName>
</protein>
<comment type="caution">
    <text evidence="4">The sequence shown here is derived from an EMBL/GenBank/DDBJ whole genome shotgun (WGS) entry which is preliminary data.</text>
</comment>
<feature type="domain" description="NACHT" evidence="3">
    <location>
        <begin position="40"/>
        <end position="79"/>
    </location>
</feature>
<accession>A0AAE0PUT8</accession>
<dbReference type="AlphaFoldDB" id="A0AAE0PUT8"/>
<evidence type="ECO:0000256" key="2">
    <source>
        <dbReference type="ARBA" id="ARBA00022737"/>
    </source>
</evidence>
<organism evidence="4 5">
    <name type="scientific">Hemibagrus guttatus</name>
    <dbReference type="NCBI Taxonomy" id="175788"/>
    <lineage>
        <taxon>Eukaryota</taxon>
        <taxon>Metazoa</taxon>
        <taxon>Chordata</taxon>
        <taxon>Craniata</taxon>
        <taxon>Vertebrata</taxon>
        <taxon>Euteleostomi</taxon>
        <taxon>Actinopterygii</taxon>
        <taxon>Neopterygii</taxon>
        <taxon>Teleostei</taxon>
        <taxon>Ostariophysi</taxon>
        <taxon>Siluriformes</taxon>
        <taxon>Bagridae</taxon>
        <taxon>Hemibagrus</taxon>
    </lineage>
</organism>
<dbReference type="Proteomes" id="UP001274896">
    <property type="component" value="Unassembled WGS sequence"/>
</dbReference>
<dbReference type="InterPro" id="IPR007111">
    <property type="entry name" value="NACHT_NTPase"/>
</dbReference>
<proteinExistence type="predicted"/>
<evidence type="ECO:0000259" key="3">
    <source>
        <dbReference type="Pfam" id="PF05729"/>
    </source>
</evidence>
<gene>
    <name evidence="4" type="ORF">QTP70_034105</name>
</gene>
<dbReference type="InterPro" id="IPR051261">
    <property type="entry name" value="NLR"/>
</dbReference>
<dbReference type="Pfam" id="PF05729">
    <property type="entry name" value="NACHT"/>
    <property type="match status" value="1"/>
</dbReference>
<sequence>MCWIRSTTKFFSLRQKNTAESQALPATQVRYTEQDEHIRSVLTKGVAGIGKTVSVKNFILDWAEGKQIRTSTSYFHFLSQS</sequence>